<keyword evidence="2" id="KW-1185">Reference proteome</keyword>
<dbReference type="EMBL" id="JAACXV010014396">
    <property type="protein sequence ID" value="KAF7267717.1"/>
    <property type="molecule type" value="Genomic_DNA"/>
</dbReference>
<comment type="caution">
    <text evidence="1">The sequence shown here is derived from an EMBL/GenBank/DDBJ whole genome shotgun (WGS) entry which is preliminary data.</text>
</comment>
<protein>
    <submittedName>
        <fullName evidence="1">Uncharacterized protein</fullName>
    </submittedName>
</protein>
<sequence length="100" mass="11175">MARFRRKSDERINRVPFQFWGKGTPNAVDGRFSFIDRPTDPVLSQALIINHSLRAAGRVARGIRQAGCQLLGGYCHSSLAAARGPPNFLPSIEAFLFRLY</sequence>
<evidence type="ECO:0000313" key="2">
    <source>
        <dbReference type="Proteomes" id="UP000625711"/>
    </source>
</evidence>
<dbReference type="Proteomes" id="UP000625711">
    <property type="component" value="Unassembled WGS sequence"/>
</dbReference>
<reference evidence="1" key="1">
    <citation type="submission" date="2020-08" db="EMBL/GenBank/DDBJ databases">
        <title>Genome sequencing and assembly of the red palm weevil Rhynchophorus ferrugineus.</title>
        <authorList>
            <person name="Dias G.B."/>
            <person name="Bergman C.M."/>
            <person name="Manee M."/>
        </authorList>
    </citation>
    <scope>NUCLEOTIDE SEQUENCE</scope>
    <source>
        <strain evidence="1">AA-2017</strain>
        <tissue evidence="1">Whole larva</tissue>
    </source>
</reference>
<evidence type="ECO:0000313" key="1">
    <source>
        <dbReference type="EMBL" id="KAF7267717.1"/>
    </source>
</evidence>
<gene>
    <name evidence="1" type="ORF">GWI33_019075</name>
</gene>
<proteinExistence type="predicted"/>
<accession>A0A834I627</accession>
<name>A0A834I627_RHYFE</name>
<organism evidence="1 2">
    <name type="scientific">Rhynchophorus ferrugineus</name>
    <name type="common">Red palm weevil</name>
    <name type="synonym">Curculio ferrugineus</name>
    <dbReference type="NCBI Taxonomy" id="354439"/>
    <lineage>
        <taxon>Eukaryota</taxon>
        <taxon>Metazoa</taxon>
        <taxon>Ecdysozoa</taxon>
        <taxon>Arthropoda</taxon>
        <taxon>Hexapoda</taxon>
        <taxon>Insecta</taxon>
        <taxon>Pterygota</taxon>
        <taxon>Neoptera</taxon>
        <taxon>Endopterygota</taxon>
        <taxon>Coleoptera</taxon>
        <taxon>Polyphaga</taxon>
        <taxon>Cucujiformia</taxon>
        <taxon>Curculionidae</taxon>
        <taxon>Dryophthorinae</taxon>
        <taxon>Rhynchophorus</taxon>
    </lineage>
</organism>
<dbReference type="AlphaFoldDB" id="A0A834I627"/>